<dbReference type="Proteomes" id="UP001627154">
    <property type="component" value="Unassembled WGS sequence"/>
</dbReference>
<name>A0ABD2W868_9HYME</name>
<protein>
    <submittedName>
        <fullName evidence="2">Uncharacterized protein</fullName>
    </submittedName>
</protein>
<feature type="compositionally biased region" description="Low complexity" evidence="1">
    <location>
        <begin position="147"/>
        <end position="157"/>
    </location>
</feature>
<dbReference type="EMBL" id="JBJJXI010000123">
    <property type="protein sequence ID" value="KAL3389102.1"/>
    <property type="molecule type" value="Genomic_DNA"/>
</dbReference>
<evidence type="ECO:0000313" key="2">
    <source>
        <dbReference type="EMBL" id="KAL3389102.1"/>
    </source>
</evidence>
<feature type="region of interest" description="Disordered" evidence="1">
    <location>
        <begin position="123"/>
        <end position="157"/>
    </location>
</feature>
<evidence type="ECO:0000313" key="3">
    <source>
        <dbReference type="Proteomes" id="UP001627154"/>
    </source>
</evidence>
<accession>A0ABD2W868</accession>
<dbReference type="AlphaFoldDB" id="A0ABD2W868"/>
<comment type="caution">
    <text evidence="2">The sequence shown here is derived from an EMBL/GenBank/DDBJ whole genome shotgun (WGS) entry which is preliminary data.</text>
</comment>
<evidence type="ECO:0000256" key="1">
    <source>
        <dbReference type="SAM" id="MobiDB-lite"/>
    </source>
</evidence>
<gene>
    <name evidence="2" type="ORF">TKK_015375</name>
</gene>
<sequence length="185" mass="21430">MDQLMRLVKHPEIKLFKGRKAFYTLGKLFYSKHLNIKVKNICYTLLIRSIITYGALVWHNQSASTIEKLRAFKRLCEPADVNNPAERKYGIQIGGFYEIKENGRGHFPPLEASVIDRYYTADSPNPDEAFDKEEAEKKIRKKKQAKTKQNQDQQNQKSIIAKKKLLIENDNLKCNSLNAEQSKVN</sequence>
<reference evidence="2 3" key="1">
    <citation type="journal article" date="2024" name="bioRxiv">
        <title>A reference genome for Trichogramma kaykai: A tiny desert-dwelling parasitoid wasp with competing sex-ratio distorters.</title>
        <authorList>
            <person name="Culotta J."/>
            <person name="Lindsey A.R."/>
        </authorList>
    </citation>
    <scope>NUCLEOTIDE SEQUENCE [LARGE SCALE GENOMIC DNA]</scope>
    <source>
        <strain evidence="2 3">KSX58</strain>
    </source>
</reference>
<keyword evidence="3" id="KW-1185">Reference proteome</keyword>
<organism evidence="2 3">
    <name type="scientific">Trichogramma kaykai</name>
    <dbReference type="NCBI Taxonomy" id="54128"/>
    <lineage>
        <taxon>Eukaryota</taxon>
        <taxon>Metazoa</taxon>
        <taxon>Ecdysozoa</taxon>
        <taxon>Arthropoda</taxon>
        <taxon>Hexapoda</taxon>
        <taxon>Insecta</taxon>
        <taxon>Pterygota</taxon>
        <taxon>Neoptera</taxon>
        <taxon>Endopterygota</taxon>
        <taxon>Hymenoptera</taxon>
        <taxon>Apocrita</taxon>
        <taxon>Proctotrupomorpha</taxon>
        <taxon>Chalcidoidea</taxon>
        <taxon>Trichogrammatidae</taxon>
        <taxon>Trichogramma</taxon>
    </lineage>
</organism>
<proteinExistence type="predicted"/>